<accession>A0ABP6QB11</accession>
<comment type="caution">
    <text evidence="14">The sequence shown here is derived from an EMBL/GenBank/DDBJ whole genome shotgun (WGS) entry which is preliminary data.</text>
</comment>
<comment type="catalytic activity">
    <reaction evidence="11 12">
        <text>5-O-(1-carboxyvinyl)-3-phosphoshikimate = chorismate + phosphate</text>
        <dbReference type="Rhea" id="RHEA:21020"/>
        <dbReference type="ChEBI" id="CHEBI:29748"/>
        <dbReference type="ChEBI" id="CHEBI:43474"/>
        <dbReference type="ChEBI" id="CHEBI:57701"/>
        <dbReference type="EC" id="4.2.3.5"/>
    </reaction>
</comment>
<keyword evidence="9 11" id="KW-0057">Aromatic amino acid biosynthesis</keyword>
<dbReference type="Pfam" id="PF01264">
    <property type="entry name" value="Chorismate_synt"/>
    <property type="match status" value="1"/>
</dbReference>
<feature type="binding site" evidence="11">
    <location>
        <position position="40"/>
    </location>
    <ligand>
        <name>NADP(+)</name>
        <dbReference type="ChEBI" id="CHEBI:58349"/>
    </ligand>
</feature>
<dbReference type="InterPro" id="IPR000453">
    <property type="entry name" value="Chorismate_synth"/>
</dbReference>
<keyword evidence="8 11" id="KW-0521">NADP</keyword>
<dbReference type="EMBL" id="BAAAUV010000008">
    <property type="protein sequence ID" value="GAA3216803.1"/>
    <property type="molecule type" value="Genomic_DNA"/>
</dbReference>
<evidence type="ECO:0000256" key="13">
    <source>
        <dbReference type="SAM" id="MobiDB-lite"/>
    </source>
</evidence>
<proteinExistence type="inferred from homology"/>
<comment type="cofactor">
    <cofactor evidence="11 12">
        <name>FMNH2</name>
        <dbReference type="ChEBI" id="CHEBI:57618"/>
    </cofactor>
    <text evidence="11 12">Reduced FMN (FMNH(2)).</text>
</comment>
<dbReference type="CDD" id="cd07304">
    <property type="entry name" value="Chorismate_synthase"/>
    <property type="match status" value="1"/>
</dbReference>
<dbReference type="RefSeq" id="WP_344830087.1">
    <property type="nucleotide sequence ID" value="NZ_BAAAUV010000008.1"/>
</dbReference>
<dbReference type="InterPro" id="IPR020541">
    <property type="entry name" value="Chorismate_synthase_CS"/>
</dbReference>
<feature type="binding site" evidence="11">
    <location>
        <begin position="257"/>
        <end position="258"/>
    </location>
    <ligand>
        <name>FMN</name>
        <dbReference type="ChEBI" id="CHEBI:58210"/>
    </ligand>
</feature>
<dbReference type="PANTHER" id="PTHR21085:SF0">
    <property type="entry name" value="CHORISMATE SYNTHASE"/>
    <property type="match status" value="1"/>
</dbReference>
<gene>
    <name evidence="11 14" type="primary">aroC</name>
    <name evidence="14" type="ORF">GCM10010468_39160</name>
</gene>
<feature type="binding site" evidence="11">
    <location>
        <position position="301"/>
    </location>
    <ligand>
        <name>FMN</name>
        <dbReference type="ChEBI" id="CHEBI:58210"/>
    </ligand>
</feature>
<dbReference type="HAMAP" id="MF_00300">
    <property type="entry name" value="Chorismate_synth"/>
    <property type="match status" value="1"/>
</dbReference>
<dbReference type="PROSITE" id="PS00789">
    <property type="entry name" value="CHORISMATE_SYNTHASE_3"/>
    <property type="match status" value="1"/>
</dbReference>
<dbReference type="PIRSF" id="PIRSF001456">
    <property type="entry name" value="Chorismate_synth"/>
    <property type="match status" value="1"/>
</dbReference>
<dbReference type="NCBIfam" id="NF003793">
    <property type="entry name" value="PRK05382.1"/>
    <property type="match status" value="1"/>
</dbReference>
<evidence type="ECO:0000256" key="6">
    <source>
        <dbReference type="ARBA" id="ARBA00022643"/>
    </source>
</evidence>
<keyword evidence="5 11" id="KW-0285">Flavoprotein</keyword>
<dbReference type="Proteomes" id="UP001501237">
    <property type="component" value="Unassembled WGS sequence"/>
</dbReference>
<evidence type="ECO:0000256" key="10">
    <source>
        <dbReference type="ARBA" id="ARBA00023239"/>
    </source>
</evidence>
<dbReference type="NCBIfam" id="TIGR00033">
    <property type="entry name" value="aroC"/>
    <property type="match status" value="1"/>
</dbReference>
<feature type="binding site" evidence="11">
    <location>
        <position position="342"/>
    </location>
    <ligand>
        <name>FMN</name>
        <dbReference type="ChEBI" id="CHEBI:58210"/>
    </ligand>
</feature>
<dbReference type="EC" id="4.2.3.5" evidence="3 11"/>
<evidence type="ECO:0000256" key="11">
    <source>
        <dbReference type="HAMAP-Rule" id="MF_00300"/>
    </source>
</evidence>
<evidence type="ECO:0000256" key="8">
    <source>
        <dbReference type="ARBA" id="ARBA00022857"/>
    </source>
</evidence>
<feature type="binding site" evidence="11">
    <location>
        <position position="46"/>
    </location>
    <ligand>
        <name>NADP(+)</name>
        <dbReference type="ChEBI" id="CHEBI:58349"/>
    </ligand>
</feature>
<evidence type="ECO:0000256" key="1">
    <source>
        <dbReference type="ARBA" id="ARBA00005044"/>
    </source>
</evidence>
<comment type="pathway">
    <text evidence="1 11 12">Metabolic intermediate biosynthesis; chorismate biosynthesis; chorismate from D-erythrose 4-phosphate and phosphoenolpyruvate: step 7/7.</text>
</comment>
<sequence>MLRWLTAGESHGPALVAIVEGMPAGVRVTSADIAEGLRRRRLGHGRGARMKFEQDKVTIVGGIRHGQTLGGPVAIEVGNTEWPKWETVMSPDPVDPEVLAAQARNAPLSRPRPGHADLAGIQKYGFDDARPILERASARETAARVALGEVAKNFLKQALGVEVFSHVVSLGEVEVPADAPLPEPGDLAAIDSSPARCFHAETDAAMVAHVDELKKAGDTIGGVVEVLAYGLPPGLGSHVHWDRRLDARLAGILMGIQAIKAVAVGDGFETAKRPGTRAHDEIDNTPEGVRRRTNRAGGIEGGMTTGEVLRVRAAMKPISTVPRQLDTIDVLTGEPAKAINQRSDVTAVPAAGVVAESMVALCLADAVLEKFGGDHVEETARNARAYLQSLVVK</sequence>
<keyword evidence="4 11" id="KW-0028">Amino-acid biosynthesis</keyword>
<evidence type="ECO:0000256" key="9">
    <source>
        <dbReference type="ARBA" id="ARBA00023141"/>
    </source>
</evidence>
<dbReference type="PROSITE" id="PS00787">
    <property type="entry name" value="CHORISMATE_SYNTHASE_1"/>
    <property type="match status" value="1"/>
</dbReference>
<dbReference type="Gene3D" id="3.60.150.10">
    <property type="entry name" value="Chorismate synthase AroC"/>
    <property type="match status" value="1"/>
</dbReference>
<keyword evidence="6 11" id="KW-0288">FMN</keyword>
<keyword evidence="7 11" id="KW-0274">FAD</keyword>
<comment type="function">
    <text evidence="11">Catalyzes the anti-1,4-elimination of the C-3 phosphate and the C-6 proR hydrogen from 5-enolpyruvylshikimate-3-phosphate (EPSP) to yield chorismate, which is the branch point compound that serves as the starting substrate for the three terminal pathways of aromatic amino acid biosynthesis. This reaction introduces a second double bond into the aromatic ring system.</text>
</comment>
<keyword evidence="15" id="KW-1185">Reference proteome</keyword>
<evidence type="ECO:0000256" key="5">
    <source>
        <dbReference type="ARBA" id="ARBA00022630"/>
    </source>
</evidence>
<evidence type="ECO:0000313" key="15">
    <source>
        <dbReference type="Proteomes" id="UP001501237"/>
    </source>
</evidence>
<evidence type="ECO:0000256" key="4">
    <source>
        <dbReference type="ARBA" id="ARBA00022605"/>
    </source>
</evidence>
<evidence type="ECO:0000256" key="2">
    <source>
        <dbReference type="ARBA" id="ARBA00008014"/>
    </source>
</evidence>
<feature type="binding site" evidence="11">
    <location>
        <begin position="135"/>
        <end position="137"/>
    </location>
    <ligand>
        <name>FMN</name>
        <dbReference type="ChEBI" id="CHEBI:58210"/>
    </ligand>
</feature>
<reference evidence="15" key="1">
    <citation type="journal article" date="2019" name="Int. J. Syst. Evol. Microbiol.">
        <title>The Global Catalogue of Microorganisms (GCM) 10K type strain sequencing project: providing services to taxonomists for standard genome sequencing and annotation.</title>
        <authorList>
            <consortium name="The Broad Institute Genomics Platform"/>
            <consortium name="The Broad Institute Genome Sequencing Center for Infectious Disease"/>
            <person name="Wu L."/>
            <person name="Ma J."/>
        </authorList>
    </citation>
    <scope>NUCLEOTIDE SEQUENCE [LARGE SCALE GENOMIC DNA]</scope>
    <source>
        <strain evidence="15">JCM 9377</strain>
    </source>
</reference>
<name>A0ABP6QB11_9ACTN</name>
<feature type="binding site" evidence="11">
    <location>
        <begin position="316"/>
        <end position="320"/>
    </location>
    <ligand>
        <name>FMN</name>
        <dbReference type="ChEBI" id="CHEBI:58210"/>
    </ligand>
</feature>
<comment type="subunit">
    <text evidence="11">Homotetramer.</text>
</comment>
<evidence type="ECO:0000256" key="7">
    <source>
        <dbReference type="ARBA" id="ARBA00022827"/>
    </source>
</evidence>
<keyword evidence="10 11" id="KW-0456">Lyase</keyword>
<dbReference type="SUPFAM" id="SSF103263">
    <property type="entry name" value="Chorismate synthase, AroC"/>
    <property type="match status" value="1"/>
</dbReference>
<dbReference type="InterPro" id="IPR035904">
    <property type="entry name" value="Chorismate_synth_AroC_sf"/>
</dbReference>
<evidence type="ECO:0000313" key="14">
    <source>
        <dbReference type="EMBL" id="GAA3216803.1"/>
    </source>
</evidence>
<evidence type="ECO:0000256" key="3">
    <source>
        <dbReference type="ARBA" id="ARBA00013036"/>
    </source>
</evidence>
<feature type="region of interest" description="Disordered" evidence="13">
    <location>
        <begin position="272"/>
        <end position="301"/>
    </location>
</feature>
<evidence type="ECO:0000256" key="12">
    <source>
        <dbReference type="RuleBase" id="RU000605"/>
    </source>
</evidence>
<protein>
    <recommendedName>
        <fullName evidence="3 11">Chorismate synthase</fullName>
        <shortName evidence="11">CS</shortName>
        <ecNumber evidence="3 11">4.2.3.5</ecNumber>
    </recommendedName>
    <alternativeName>
        <fullName evidence="11">5-enolpyruvylshikimate-3-phosphate phospholyase</fullName>
    </alternativeName>
</protein>
<organism evidence="14 15">
    <name type="scientific">Actinocorallia longicatena</name>
    <dbReference type="NCBI Taxonomy" id="111803"/>
    <lineage>
        <taxon>Bacteria</taxon>
        <taxon>Bacillati</taxon>
        <taxon>Actinomycetota</taxon>
        <taxon>Actinomycetes</taxon>
        <taxon>Streptosporangiales</taxon>
        <taxon>Thermomonosporaceae</taxon>
        <taxon>Actinocorallia</taxon>
    </lineage>
</organism>
<comment type="similarity">
    <text evidence="2 11 12">Belongs to the chorismate synthase family.</text>
</comment>
<feature type="compositionally biased region" description="Basic and acidic residues" evidence="13">
    <location>
        <begin position="272"/>
        <end position="282"/>
    </location>
</feature>
<dbReference type="PANTHER" id="PTHR21085">
    <property type="entry name" value="CHORISMATE SYNTHASE"/>
    <property type="match status" value="1"/>
</dbReference>